<keyword evidence="4" id="KW-1185">Reference proteome</keyword>
<evidence type="ECO:0008006" key="5">
    <source>
        <dbReference type="Google" id="ProtNLM"/>
    </source>
</evidence>
<reference evidence="3" key="1">
    <citation type="submission" date="2022-01" db="EMBL/GenBank/DDBJ databases">
        <title>Whole genome-based taxonomy of the Shewanellaceae.</title>
        <authorList>
            <person name="Martin-Rodriguez A.J."/>
        </authorList>
    </citation>
    <scope>NUCLEOTIDE SEQUENCE</scope>
    <source>
        <strain evidence="3">KCTC 23973</strain>
    </source>
</reference>
<keyword evidence="2" id="KW-0732">Signal</keyword>
<dbReference type="AlphaFoldDB" id="A0A9X1Z9Y4"/>
<sequence>MNKQLIIVLVGTTALVAIYFATSAGDQLQSTSQSNVNNPQTAKEINDTSAKSIKVSSVKNESKRIKNSNDKDIKTESLSHEEVYEHWTKMKELLENGEINVALEKQLIDFLKQNNDLQIYTELMQLLQIPDSNLESRNQEYLLSLLASINTKESVSLLLGVLEEGLVTDSNAIYVAKKSLKKITQSATHINLLENSFSNMTSDNIFLTDVTRGIARNASEQNFDFLVTQVNAANEKSPVALTSIGLINSEKLVPKLQQTISSNSPEAKLSIASLNALANMGKYEASVALIQWSSKQPSSNKVLVKHLFTKATQKSPSTYRAIEKQLNKHNFASTDIKTVIENAYAKK</sequence>
<dbReference type="RefSeq" id="WP_248948822.1">
    <property type="nucleotide sequence ID" value="NZ_JAKILB010000002.1"/>
</dbReference>
<dbReference type="EMBL" id="JAKILB010000002">
    <property type="protein sequence ID" value="MCL1137693.1"/>
    <property type="molecule type" value="Genomic_DNA"/>
</dbReference>
<feature type="region of interest" description="Disordered" evidence="1">
    <location>
        <begin position="29"/>
        <end position="49"/>
    </location>
</feature>
<accession>A0A9X1Z9Y4</accession>
<feature type="signal peptide" evidence="2">
    <location>
        <begin position="1"/>
        <end position="24"/>
    </location>
</feature>
<evidence type="ECO:0000313" key="4">
    <source>
        <dbReference type="Proteomes" id="UP001139293"/>
    </source>
</evidence>
<name>A0A9X1Z9Y4_9GAMM</name>
<evidence type="ECO:0000313" key="3">
    <source>
        <dbReference type="EMBL" id="MCL1137693.1"/>
    </source>
</evidence>
<organism evidence="3 4">
    <name type="scientific">Shewanella pneumatophori</name>
    <dbReference type="NCBI Taxonomy" id="314092"/>
    <lineage>
        <taxon>Bacteria</taxon>
        <taxon>Pseudomonadati</taxon>
        <taxon>Pseudomonadota</taxon>
        <taxon>Gammaproteobacteria</taxon>
        <taxon>Alteromonadales</taxon>
        <taxon>Shewanellaceae</taxon>
        <taxon>Shewanella</taxon>
    </lineage>
</organism>
<protein>
    <recommendedName>
        <fullName evidence="5">HEAT repeat domain-containing protein</fullName>
    </recommendedName>
</protein>
<proteinExistence type="predicted"/>
<feature type="chain" id="PRO_5040922927" description="HEAT repeat domain-containing protein" evidence="2">
    <location>
        <begin position="25"/>
        <end position="347"/>
    </location>
</feature>
<evidence type="ECO:0000256" key="1">
    <source>
        <dbReference type="SAM" id="MobiDB-lite"/>
    </source>
</evidence>
<gene>
    <name evidence="3" type="ORF">L2740_03920</name>
</gene>
<comment type="caution">
    <text evidence="3">The sequence shown here is derived from an EMBL/GenBank/DDBJ whole genome shotgun (WGS) entry which is preliminary data.</text>
</comment>
<evidence type="ECO:0000256" key="2">
    <source>
        <dbReference type="SAM" id="SignalP"/>
    </source>
</evidence>
<dbReference type="Proteomes" id="UP001139293">
    <property type="component" value="Unassembled WGS sequence"/>
</dbReference>